<evidence type="ECO:0000256" key="5">
    <source>
        <dbReference type="ARBA" id="ARBA00023136"/>
    </source>
</evidence>
<gene>
    <name evidence="8" type="ORF">HXX76_008046</name>
</gene>
<keyword evidence="3 6" id="KW-0812">Transmembrane</keyword>
<comment type="subcellular location">
    <subcellularLocation>
        <location evidence="1">Membrane</location>
        <topology evidence="1">Multi-pass membrane protein</topology>
    </subcellularLocation>
</comment>
<dbReference type="GO" id="GO:0055085">
    <property type="term" value="P:transmembrane transport"/>
    <property type="evidence" value="ECO:0007669"/>
    <property type="project" value="InterPro"/>
</dbReference>
<feature type="compositionally biased region" description="Low complexity" evidence="7">
    <location>
        <begin position="622"/>
        <end position="640"/>
    </location>
</feature>
<feature type="compositionally biased region" description="Low complexity" evidence="7">
    <location>
        <begin position="141"/>
        <end position="154"/>
    </location>
</feature>
<feature type="compositionally biased region" description="Low complexity" evidence="7">
    <location>
        <begin position="571"/>
        <end position="587"/>
    </location>
</feature>
<feature type="repeat" description="Solcar" evidence="6">
    <location>
        <begin position="172"/>
        <end position="285"/>
    </location>
</feature>
<keyword evidence="5 6" id="KW-0472">Membrane</keyword>
<proteinExistence type="predicted"/>
<feature type="region of interest" description="Disordered" evidence="7">
    <location>
        <begin position="1367"/>
        <end position="1406"/>
    </location>
</feature>
<evidence type="ECO:0000256" key="6">
    <source>
        <dbReference type="PROSITE-ProRule" id="PRU00282"/>
    </source>
</evidence>
<dbReference type="OrthoDB" id="270584at2759"/>
<dbReference type="Pfam" id="PF00153">
    <property type="entry name" value="Mito_carr"/>
    <property type="match status" value="3"/>
</dbReference>
<dbReference type="GO" id="GO:0016020">
    <property type="term" value="C:membrane"/>
    <property type="evidence" value="ECO:0007669"/>
    <property type="project" value="UniProtKB-SubCell"/>
</dbReference>
<dbReference type="PANTHER" id="PTHR24089">
    <property type="entry name" value="SOLUTE CARRIER FAMILY 25"/>
    <property type="match status" value="1"/>
</dbReference>
<organism evidence="8 9">
    <name type="scientific">Chlamydomonas incerta</name>
    <dbReference type="NCBI Taxonomy" id="51695"/>
    <lineage>
        <taxon>Eukaryota</taxon>
        <taxon>Viridiplantae</taxon>
        <taxon>Chlorophyta</taxon>
        <taxon>core chlorophytes</taxon>
        <taxon>Chlorophyceae</taxon>
        <taxon>CS clade</taxon>
        <taxon>Chlamydomonadales</taxon>
        <taxon>Chlamydomonadaceae</taxon>
        <taxon>Chlamydomonas</taxon>
    </lineage>
</organism>
<feature type="compositionally biased region" description="Low complexity" evidence="7">
    <location>
        <begin position="600"/>
        <end position="610"/>
    </location>
</feature>
<keyword evidence="4" id="KW-0677">Repeat</keyword>
<dbReference type="SUPFAM" id="SSF103506">
    <property type="entry name" value="Mitochondrial carrier"/>
    <property type="match status" value="1"/>
</dbReference>
<reference evidence="8" key="1">
    <citation type="journal article" date="2020" name="bioRxiv">
        <title>Comparative genomics of Chlamydomonas.</title>
        <authorList>
            <person name="Craig R.J."/>
            <person name="Hasan A.R."/>
            <person name="Ness R.W."/>
            <person name="Keightley P.D."/>
        </authorList>
    </citation>
    <scope>NUCLEOTIDE SEQUENCE</scope>
    <source>
        <strain evidence="8">SAG 7.73</strain>
    </source>
</reference>
<feature type="compositionally biased region" description="Polar residues" evidence="7">
    <location>
        <begin position="111"/>
        <end position="125"/>
    </location>
</feature>
<dbReference type="EMBL" id="JAEHOC010000018">
    <property type="protein sequence ID" value="KAG2433676.1"/>
    <property type="molecule type" value="Genomic_DNA"/>
</dbReference>
<keyword evidence="9" id="KW-1185">Reference proteome</keyword>
<dbReference type="InterPro" id="IPR002067">
    <property type="entry name" value="MCP"/>
</dbReference>
<feature type="region of interest" description="Disordered" evidence="7">
    <location>
        <begin position="719"/>
        <end position="750"/>
    </location>
</feature>
<protein>
    <recommendedName>
        <fullName evidence="10">Mitochondrial carrier protein</fullName>
    </recommendedName>
</protein>
<feature type="region of interest" description="Disordered" evidence="7">
    <location>
        <begin position="562"/>
        <end position="587"/>
    </location>
</feature>
<feature type="compositionally biased region" description="Low complexity" evidence="7">
    <location>
        <begin position="1373"/>
        <end position="1386"/>
    </location>
</feature>
<feature type="repeat" description="Solcar" evidence="6">
    <location>
        <begin position="311"/>
        <end position="441"/>
    </location>
</feature>
<feature type="region of interest" description="Disordered" evidence="7">
    <location>
        <begin position="60"/>
        <end position="166"/>
    </location>
</feature>
<feature type="compositionally biased region" description="Gly residues" evidence="7">
    <location>
        <begin position="913"/>
        <end position="935"/>
    </location>
</feature>
<dbReference type="InterPro" id="IPR018108">
    <property type="entry name" value="MCP_transmembrane"/>
</dbReference>
<sequence>MTGKAQSDALGTLRALVAAEGLAGLFRGNGASCLRIVPYAAIHFSAYELYRRQLQERLLPQPQPQPPAAQLGGADPRGARRRGTAGRAAAGAPEGGGVEDGGDVEQVGSPALTSSIDASTSTHHTGQPRAPAPPPPPPAGPSATATEASPAPAASSPPAPPAAAAPARAARLGPGWDLLAGSAAGATAVLLTYPLDIIRTRLAWATELGAPGPGAAPGAAGAAPGGGGVGGGGGGGGGHRIVAMMVHTYTHEGVAGLYRGLAPTLYGILPYAGLKFYVYASLKNWYKDNNIGSSSSSVAGASSSSSSSERLPLQVMLAFGGVSGLLAQTVTYPLDVVRRRMQVAGLQQQQRQQQQPLLQPAQREVAAARAAVGTAAVGAAGQARPAVVVAAAVGGTTWGTAVAIARGEGLRGLFRGLSLNYVKVVPSTAIGFAVYDSLKDFLGVKGNLGAKPHRLVLALLAPSPAPDNASSGADKWRREQGRLVARALTGAPVPGPKRQGSLGRPSRSAPHADSSGLAPAAPGAAATPAAAACSELRRLHLAGLPLCPEAGRDLLRALAGGPAGGGGAAAGGAATADATAGSDGAPSLSRWSLFSLGRLSRRSQGSQEGGVEAARGHGRSGSGSARSSLDLPAASGQLGRQPGGGDGAGAPVQGSAAQPQPQPQPQEQRGLGSRSFSLLQRLSRMSRSAPQQYPAAGLGRRSAPLPSAAAAASSGAAAAAAPSPPVSPTAASRLASDTPQSTPAAAGAPPCTLPPPPPLCLHLYGYELATLVVAGGAMRPTAAGAVVAELVMALSRGPGTGTGTGTGTGNGTGIGCGAVGTSIGGGGGGRPQQGRLHALTLSGCVGWPAVLTAALQAAAGGPGFTAKAGPGCSAGSAVGSGTSSGGGGGGLRHLRLNFGCLLAPQPHLQGWAGHAGGRGGRGAAGDTGSGWGTGASSGSSDDDEGCVDSRGSGYSGHDRSGQAGERAGAQLQPRRRRRLDAASGCGGVEAEIAAAAAAAAAADPSCGAVCSFSRSAGAATAAAAVRCLGGLRQLQSLELRGGAALSSLAASQPEAGGGGGAVTAADGAGLLHSLGAPGSRGAGPSPQQLACALFSLTQLTRLVLEGAAGLAPLQPLLRGGGGGTAGGAAGPASAVPAAVGSLRLLRALELPDAVLAPADLRALAAGAPELRRLTMGHLSGAWAEVRHAADALPQQLQQLQPRQQTRGAGAAAGTAAGAAPRPAAAPPAASLDVEVGPPPLPPRLALLCVARGRPSLAQLRGLRRTLAAAQQWHSARDAAAAAAAAAVAASPAVRRAQAHSSPHAAPRAVAARVRVWVRVPGLDLELSDVDFDPLQAFHSADDGVLRSRITPAAAAELEDVLRMLAPPQAPRRGSGSSSSCSSCCSTGPGGVGGDGDDDVWGRAPDSDGADGSGACRCCCCSRQEGAGGGGGGRWRRQVFCIRNEAGSLMPALADPDGEDDGVAATGAVEEEEEAAEGEELTTGRRPPARGPHSERAAAAAAPTAAAAAAAAPTGHARWLRLLLPLRLGALELYGVSLGAAELAALAGLAHLRTLSVSSAEVDAAALPALAALPRLHTLELLRCTPMPHAAAALHAAAAGEEAAPAAAAAAAAGGSDGGPLLALCLAAPRLRRVYLVRPTGAVCAGGGTGPLGAEWVRRRLAALKQAAGAVAGHTRPQAGAAASTAAAEADGEVASAEVVGRRHWPELAWD</sequence>
<evidence type="ECO:0000256" key="7">
    <source>
        <dbReference type="SAM" id="MobiDB-lite"/>
    </source>
</evidence>
<evidence type="ECO:0008006" key="10">
    <source>
        <dbReference type="Google" id="ProtNLM"/>
    </source>
</evidence>
<accession>A0A835W2J7</accession>
<dbReference type="InterPro" id="IPR023395">
    <property type="entry name" value="MCP_dom_sf"/>
</dbReference>
<evidence type="ECO:0000256" key="1">
    <source>
        <dbReference type="ARBA" id="ARBA00004141"/>
    </source>
</evidence>
<feature type="region of interest" description="Disordered" evidence="7">
    <location>
        <begin position="600"/>
        <end position="671"/>
    </location>
</feature>
<feature type="region of interest" description="Disordered" evidence="7">
    <location>
        <begin position="486"/>
        <end position="523"/>
    </location>
</feature>
<evidence type="ECO:0000313" key="8">
    <source>
        <dbReference type="EMBL" id="KAG2433676.1"/>
    </source>
</evidence>
<evidence type="ECO:0000256" key="3">
    <source>
        <dbReference type="ARBA" id="ARBA00022692"/>
    </source>
</evidence>
<dbReference type="Proteomes" id="UP000650467">
    <property type="component" value="Unassembled WGS sequence"/>
</dbReference>
<evidence type="ECO:0000256" key="2">
    <source>
        <dbReference type="ARBA" id="ARBA00022448"/>
    </source>
</evidence>
<feature type="region of interest" description="Disordered" evidence="7">
    <location>
        <begin position="1468"/>
        <end position="1501"/>
    </location>
</feature>
<feature type="repeat" description="Solcar" evidence="6">
    <location>
        <begin position="1"/>
        <end position="53"/>
    </location>
</feature>
<dbReference type="Gene3D" id="1.50.40.10">
    <property type="entry name" value="Mitochondrial carrier domain"/>
    <property type="match status" value="2"/>
</dbReference>
<evidence type="ECO:0000313" key="9">
    <source>
        <dbReference type="Proteomes" id="UP000650467"/>
    </source>
</evidence>
<keyword evidence="2" id="KW-0813">Transport</keyword>
<feature type="compositionally biased region" description="Low complexity" evidence="7">
    <location>
        <begin position="1199"/>
        <end position="1229"/>
    </location>
</feature>
<name>A0A835W2J7_CHLIN</name>
<feature type="region of interest" description="Disordered" evidence="7">
    <location>
        <begin position="912"/>
        <end position="978"/>
    </location>
</feature>
<feature type="compositionally biased region" description="Pro residues" evidence="7">
    <location>
        <begin position="130"/>
        <end position="140"/>
    </location>
</feature>
<dbReference type="PRINTS" id="PR00926">
    <property type="entry name" value="MITOCARRIER"/>
</dbReference>
<feature type="region of interest" description="Disordered" evidence="7">
    <location>
        <begin position="1199"/>
        <end position="1236"/>
    </location>
</feature>
<comment type="caution">
    <text evidence="8">The sequence shown here is derived from an EMBL/GenBank/DDBJ whole genome shotgun (WGS) entry which is preliminary data.</text>
</comment>
<dbReference type="PROSITE" id="PS50920">
    <property type="entry name" value="SOLCAR"/>
    <property type="match status" value="3"/>
</dbReference>
<feature type="compositionally biased region" description="Low complexity" evidence="7">
    <location>
        <begin position="649"/>
        <end position="671"/>
    </location>
</feature>
<evidence type="ECO:0000256" key="4">
    <source>
        <dbReference type="ARBA" id="ARBA00022737"/>
    </source>
</evidence>
<feature type="compositionally biased region" description="Acidic residues" evidence="7">
    <location>
        <begin position="1468"/>
        <end position="1479"/>
    </location>
</feature>